<dbReference type="Pfam" id="PF15787">
    <property type="entry name" value="DUF4704"/>
    <property type="match status" value="1"/>
</dbReference>
<evidence type="ECO:0000256" key="2">
    <source>
        <dbReference type="SAM" id="MobiDB-lite"/>
    </source>
</evidence>
<evidence type="ECO:0000259" key="3">
    <source>
        <dbReference type="Pfam" id="PF15787"/>
    </source>
</evidence>
<reference evidence="5 6" key="1">
    <citation type="submission" date="2021-06" db="EMBL/GenBank/DDBJ databases">
        <authorList>
            <person name="Palmer J.M."/>
        </authorList>
    </citation>
    <scope>NUCLEOTIDE SEQUENCE [LARGE SCALE GENOMIC DNA]</scope>
    <source>
        <strain evidence="5 6">GA_2019</strain>
        <tissue evidence="5">Muscle</tissue>
    </source>
</reference>
<evidence type="ECO:0000259" key="4">
    <source>
        <dbReference type="Pfam" id="PF20425"/>
    </source>
</evidence>
<dbReference type="PANTHER" id="PTHR13743:SF111">
    <property type="entry name" value="NEUROBEACHIN-LIKE PROTEIN 2"/>
    <property type="match status" value="1"/>
</dbReference>
<feature type="domain" description="DUF4704" evidence="3">
    <location>
        <begin position="501"/>
        <end position="658"/>
    </location>
</feature>
<sequence length="1182" mass="130782">EEVWCCRISAEPKDTRLPRLTLQCLTAMIHLLHSSSPVERQVEIKTILESYFQLLNWNRPLNSDQEDRRSWEESLISLQSQMLNVKVDQVLPYPPCVLGVALGLEVFKERIGYSQLFDVLKSQGQPTKRLLQELMNMAVEGEHAHAHHLGISNDQPLLLLLQWLPDLSGQRDLQLLVAQWLAAVSGGSRSCRTVAVEAGMVGALLQVLSQPQSLDRQCADALLGLLQDLGSLCLRPEELKSLLRLLRMDQENAAVGGRGHPYCTRMICVLSAMAAREGRDSALQYFDLTPPMAGIMVPTVQRWPGSGFAFHAWLCLNMDFPSYHSEFFNNNKHPPNTDKGAQYDMGKGPRRKQLYSLSLSHLNPHLKPFIYCGIGSAGHRTTTTTTSPNLPSSFTSCPSPEFAFPPHAPSLLRSQSFPASFAGGRWGSTPDSPVHTISAGLQDTEWGSPTSLDGLLGTAFICHEALQPAQARALHAAGPNQVPLFKADGELSELNSKLLLYYTPQDVVNVVGGIGVLLPLLEQVCEAEQVYNGGQETSDLLGPELTSPRGPAAMLLPLNKSAEGRLERNSIAAFLLMVKNLIRHHPVNQESLLQCHGPSIIGAMLSKVPGTMMDMNVLMACQLLLEQVFNEGNSLLLQQLYQHLLFNFRIWTRSHFAVCLGKAAAVPSFLRSKSPVKRCLYANAVCIDTAGMKGVRVTKRWMLNPLNCRVLYKILKSEKVSERNKQRIKLKDFGYLGLICFLEDMPVTMTTVRCLYEQVLATETSWLWSVCPIELSSPSGWTSVARSVLSHLILNVVFWKQVCCQQIQDNFLFLFNFLQLFHLIYSNEDYVKQLAKQPSWQDVLTKLFVKESLEAHDVSITDSGNHGSFAPSYRPPLRRDPSVVVEESRTDIYLNYRNSQDDEEDDDNCGHRDISEGFSDLSQSPSSGGGGQLKNYSSTLHFKSFDSVDQGSHSSSTSNPVDIASPRPDDEGRDYQPLSPFGISPFDLELGGMGDTSTHTPAGSLTNTPSPLEHSKPFSPLRPRKSSSLSNVLDDTSYGTDPPTGDTISNTSNPQQTPEEELCNLLTNIVFCVLWSGSGAEGPEDVVWRERGQVFSVLTKLGSSCQLVRPPDEIKRRLGLIAAQGIFEGVVNLLDRLQAWHSTPGSPGNTELKEMAQIGLRIITSYIHQQNSQVSCTHNPTC</sequence>
<name>A0ABV0N072_9TELE</name>
<gene>
    <name evidence="5" type="ORF">GOODEAATRI_010279</name>
</gene>
<comment type="caution">
    <text evidence="5">The sequence shown here is derived from an EMBL/GenBank/DDBJ whole genome shotgun (WGS) entry which is preliminary data.</text>
</comment>
<organism evidence="5 6">
    <name type="scientific">Goodea atripinnis</name>
    <dbReference type="NCBI Taxonomy" id="208336"/>
    <lineage>
        <taxon>Eukaryota</taxon>
        <taxon>Metazoa</taxon>
        <taxon>Chordata</taxon>
        <taxon>Craniata</taxon>
        <taxon>Vertebrata</taxon>
        <taxon>Euteleostomi</taxon>
        <taxon>Actinopterygii</taxon>
        <taxon>Neopterygii</taxon>
        <taxon>Teleostei</taxon>
        <taxon>Neoteleostei</taxon>
        <taxon>Acanthomorphata</taxon>
        <taxon>Ovalentaria</taxon>
        <taxon>Atherinomorphae</taxon>
        <taxon>Cyprinodontiformes</taxon>
        <taxon>Goodeidae</taxon>
        <taxon>Goodea</taxon>
    </lineage>
</organism>
<proteinExistence type="predicted"/>
<dbReference type="InterPro" id="IPR046852">
    <property type="entry name" value="Neurobeachin_a-sol"/>
</dbReference>
<dbReference type="Proteomes" id="UP001476798">
    <property type="component" value="Unassembled WGS sequence"/>
</dbReference>
<dbReference type="EMBL" id="JAHRIO010020588">
    <property type="protein sequence ID" value="MEQ2164783.1"/>
    <property type="molecule type" value="Genomic_DNA"/>
</dbReference>
<evidence type="ECO:0000313" key="5">
    <source>
        <dbReference type="EMBL" id="MEQ2164783.1"/>
    </source>
</evidence>
<feature type="compositionally biased region" description="Polar residues" evidence="2">
    <location>
        <begin position="1046"/>
        <end position="1057"/>
    </location>
</feature>
<dbReference type="PANTHER" id="PTHR13743">
    <property type="entry name" value="BEIGE/BEACH-RELATED"/>
    <property type="match status" value="1"/>
</dbReference>
<feature type="non-terminal residue" evidence="5">
    <location>
        <position position="1"/>
    </location>
</feature>
<dbReference type="InterPro" id="IPR031570">
    <property type="entry name" value="NBEA/BDCP_DUF4704"/>
</dbReference>
<feature type="region of interest" description="Disordered" evidence="2">
    <location>
        <begin position="865"/>
        <end position="884"/>
    </location>
</feature>
<feature type="compositionally biased region" description="Polar residues" evidence="2">
    <location>
        <begin position="934"/>
        <end position="960"/>
    </location>
</feature>
<feature type="region of interest" description="Disordered" evidence="2">
    <location>
        <begin position="895"/>
        <end position="1058"/>
    </location>
</feature>
<dbReference type="InterPro" id="IPR050865">
    <property type="entry name" value="BEACH_Domain"/>
</dbReference>
<keyword evidence="6" id="KW-1185">Reference proteome</keyword>
<feature type="compositionally biased region" description="Polar residues" evidence="2">
    <location>
        <begin position="995"/>
        <end position="1010"/>
    </location>
</feature>
<feature type="compositionally biased region" description="Low complexity" evidence="2">
    <location>
        <begin position="917"/>
        <end position="926"/>
    </location>
</feature>
<feature type="compositionally biased region" description="Low complexity" evidence="2">
    <location>
        <begin position="1017"/>
        <end position="1030"/>
    </location>
</feature>
<evidence type="ECO:0000256" key="1">
    <source>
        <dbReference type="ARBA" id="ARBA00022574"/>
    </source>
</evidence>
<keyword evidence="1" id="KW-0853">WD repeat</keyword>
<accession>A0ABV0N072</accession>
<evidence type="ECO:0000313" key="6">
    <source>
        <dbReference type="Proteomes" id="UP001476798"/>
    </source>
</evidence>
<protein>
    <submittedName>
        <fullName evidence="5">Uncharacterized protein</fullName>
    </submittedName>
</protein>
<dbReference type="Pfam" id="PF20425">
    <property type="entry name" value="Neurobeachin"/>
    <property type="match status" value="1"/>
</dbReference>
<feature type="domain" description="Neurobeachin alpha-solenoid region" evidence="4">
    <location>
        <begin position="122"/>
        <end position="250"/>
    </location>
</feature>